<proteinExistence type="predicted"/>
<gene>
    <name evidence="1" type="ORF">O6H91_18G027800</name>
</gene>
<evidence type="ECO:0000313" key="2">
    <source>
        <dbReference type="Proteomes" id="UP001162992"/>
    </source>
</evidence>
<evidence type="ECO:0000313" key="1">
    <source>
        <dbReference type="EMBL" id="KAJ7522809.1"/>
    </source>
</evidence>
<reference evidence="2" key="1">
    <citation type="journal article" date="2024" name="Proc. Natl. Acad. Sci. U.S.A.">
        <title>Extraordinary preservation of gene collinearity over three hundred million years revealed in homosporous lycophytes.</title>
        <authorList>
            <person name="Li C."/>
            <person name="Wickell D."/>
            <person name="Kuo L.Y."/>
            <person name="Chen X."/>
            <person name="Nie B."/>
            <person name="Liao X."/>
            <person name="Peng D."/>
            <person name="Ji J."/>
            <person name="Jenkins J."/>
            <person name="Williams M."/>
            <person name="Shu S."/>
            <person name="Plott C."/>
            <person name="Barry K."/>
            <person name="Rajasekar S."/>
            <person name="Grimwood J."/>
            <person name="Han X."/>
            <person name="Sun S."/>
            <person name="Hou Z."/>
            <person name="He W."/>
            <person name="Dai G."/>
            <person name="Sun C."/>
            <person name="Schmutz J."/>
            <person name="Leebens-Mack J.H."/>
            <person name="Li F.W."/>
            <person name="Wang L."/>
        </authorList>
    </citation>
    <scope>NUCLEOTIDE SEQUENCE [LARGE SCALE GENOMIC DNA]</scope>
    <source>
        <strain evidence="2">cv. PW_Plant_1</strain>
    </source>
</reference>
<dbReference type="EMBL" id="CM055109">
    <property type="protein sequence ID" value="KAJ7522809.1"/>
    <property type="molecule type" value="Genomic_DNA"/>
</dbReference>
<organism evidence="1 2">
    <name type="scientific">Diphasiastrum complanatum</name>
    <name type="common">Issler's clubmoss</name>
    <name type="synonym">Lycopodium complanatum</name>
    <dbReference type="NCBI Taxonomy" id="34168"/>
    <lineage>
        <taxon>Eukaryota</taxon>
        <taxon>Viridiplantae</taxon>
        <taxon>Streptophyta</taxon>
        <taxon>Embryophyta</taxon>
        <taxon>Tracheophyta</taxon>
        <taxon>Lycopodiopsida</taxon>
        <taxon>Lycopodiales</taxon>
        <taxon>Lycopodiaceae</taxon>
        <taxon>Lycopodioideae</taxon>
        <taxon>Diphasiastrum</taxon>
    </lineage>
</organism>
<name>A0ACC2AZ56_DIPCM</name>
<comment type="caution">
    <text evidence="1">The sequence shown here is derived from an EMBL/GenBank/DDBJ whole genome shotgun (WGS) entry which is preliminary data.</text>
</comment>
<sequence>MAAVDNLIKCLFVIIFLSTRSVPGVDAQLTPAFYDSTCPFVESIVRSGVEEAIRRDARMAASLLRLHFHDCMVHGCDGSILLDDMPGFVGEKNAFANVNSVRGYEVIDDIKSELESICPGMVSCSDILTIAARDSVEQSGGPSWDVSLGRRDSLTADKNAANQLIPGPGFSVAQLISNFEAVGLFASDVATLSGAHTIGAAKCSTFRQRFFNQSANGKPDPTIDPDYLRSVQQLCKRLRDPNILGSLDPFTPMQFDNIYYKNVQSGIALLGSDQALFSTHGITRMQVETYSFDQEAFFMDFATSMQRLGELSPLTEGEGEIRQNCRYVNSFNRRHRHCH</sequence>
<protein>
    <submittedName>
        <fullName evidence="1">Uncharacterized protein</fullName>
    </submittedName>
</protein>
<keyword evidence="2" id="KW-1185">Reference proteome</keyword>
<dbReference type="Proteomes" id="UP001162992">
    <property type="component" value="Chromosome 18"/>
</dbReference>
<accession>A0ACC2AZ56</accession>